<proteinExistence type="predicted"/>
<reference evidence="6 7" key="1">
    <citation type="submission" date="2015-10" db="EMBL/GenBank/DDBJ databases">
        <title>Full genome of DAOMC 229536 Phialocephala scopiformis, a fungal endophyte of spruce producing the potent anti-insectan compound rugulosin.</title>
        <authorList>
            <consortium name="DOE Joint Genome Institute"/>
            <person name="Walker A.K."/>
            <person name="Frasz S.L."/>
            <person name="Seifert K.A."/>
            <person name="Miller J.D."/>
            <person name="Mondo S.J."/>
            <person name="Labutti K."/>
            <person name="Lipzen A."/>
            <person name="Dockter R."/>
            <person name="Kennedy M."/>
            <person name="Grigoriev I.V."/>
            <person name="Spatafora J.W."/>
        </authorList>
    </citation>
    <scope>NUCLEOTIDE SEQUENCE [LARGE SCALE GENOMIC DNA]</scope>
    <source>
        <strain evidence="6 7">CBS 120377</strain>
    </source>
</reference>
<organism evidence="6 7">
    <name type="scientific">Mollisia scopiformis</name>
    <name type="common">Conifer needle endophyte fungus</name>
    <name type="synonym">Phialocephala scopiformis</name>
    <dbReference type="NCBI Taxonomy" id="149040"/>
    <lineage>
        <taxon>Eukaryota</taxon>
        <taxon>Fungi</taxon>
        <taxon>Dikarya</taxon>
        <taxon>Ascomycota</taxon>
        <taxon>Pezizomycotina</taxon>
        <taxon>Leotiomycetes</taxon>
        <taxon>Helotiales</taxon>
        <taxon>Mollisiaceae</taxon>
        <taxon>Mollisia</taxon>
    </lineage>
</organism>
<dbReference type="PROSITE" id="PS50941">
    <property type="entry name" value="CHIT_BIND_I_2"/>
    <property type="match status" value="1"/>
</dbReference>
<dbReference type="Gene3D" id="3.30.60.10">
    <property type="entry name" value="Endochitinase-like"/>
    <property type="match status" value="1"/>
</dbReference>
<feature type="domain" description="Chitin-binding type-1" evidence="5">
    <location>
        <begin position="334"/>
        <end position="376"/>
    </location>
</feature>
<evidence type="ECO:0000259" key="5">
    <source>
        <dbReference type="PROSITE" id="PS50941"/>
    </source>
</evidence>
<dbReference type="RefSeq" id="XP_018063995.1">
    <property type="nucleotide sequence ID" value="XM_018206399.1"/>
</dbReference>
<dbReference type="AlphaFoldDB" id="A0A132BB41"/>
<name>A0A132BB41_MOLSC</name>
<dbReference type="EMBL" id="KQ947431">
    <property type="protein sequence ID" value="KUJ09640.1"/>
    <property type="molecule type" value="Genomic_DNA"/>
</dbReference>
<dbReference type="InterPro" id="IPR001002">
    <property type="entry name" value="Chitin-bd_1"/>
</dbReference>
<accession>A0A132BB41</accession>
<protein>
    <recommendedName>
        <fullName evidence="5">Chitin-binding type-1 domain-containing protein</fullName>
    </recommendedName>
</protein>
<feature type="disulfide bond" evidence="2">
    <location>
        <begin position="343"/>
        <end position="355"/>
    </location>
</feature>
<dbReference type="STRING" id="149040.A0A132BB41"/>
<feature type="chain" id="PRO_5007288069" description="Chitin-binding type-1 domain-containing protein" evidence="4">
    <location>
        <begin position="24"/>
        <end position="397"/>
    </location>
</feature>
<dbReference type="InterPro" id="IPR018371">
    <property type="entry name" value="Chitin-binding_1_CS"/>
</dbReference>
<dbReference type="Proteomes" id="UP000070700">
    <property type="component" value="Unassembled WGS sequence"/>
</dbReference>
<dbReference type="InParanoid" id="A0A132BB41"/>
<feature type="compositionally biased region" description="Polar residues" evidence="3">
    <location>
        <begin position="315"/>
        <end position="327"/>
    </location>
</feature>
<sequence length="397" mass="42220">MSFTMKYTMLFFILAMVSPLAQAYQTMRIPNPLRYTFNAYLNDNTTRDNYTVALTADQFPCKGYMSDMYTDPNGNGWPVTPYEAGEAAWIILTGESLGGSGQISMSGNNGSLTVIHTFEGNVGTSNQQQLDFTVPVDAPTGTAVLAFSYFPLGSNEVCVSCAAITIKPAQENATLPTTPFASRPDIFVSDMNNSCTRDPTKEVMFPNPGPDYTMNHTVPMASEVNTIFGTCLPVNGYGNGAKDNATQSLDSVPFPIPTSSTHSAGSSTGYLVVHHPNGHNSTHGRNSTRPTHTARPIANSTSTITIHTHTPGTAPRSNPSGTSNPFASLPISQDGQCGKESRCPAGLCCSMFGNCGTGVNYCGSFTCKVGFGACSKFDNGTVPVAEVKRGVAGRVRW</sequence>
<dbReference type="PANTHER" id="PTHR36182:SF1">
    <property type="entry name" value="PROTEIN, PUTATIVE (AFU_ORTHOLOGUE AFUA_6G10930)-RELATED"/>
    <property type="match status" value="1"/>
</dbReference>
<evidence type="ECO:0000256" key="4">
    <source>
        <dbReference type="SAM" id="SignalP"/>
    </source>
</evidence>
<feature type="signal peptide" evidence="4">
    <location>
        <begin position="1"/>
        <end position="23"/>
    </location>
</feature>
<feature type="disulfide bond" evidence="2">
    <location>
        <begin position="348"/>
        <end position="362"/>
    </location>
</feature>
<dbReference type="SMART" id="SM00270">
    <property type="entry name" value="ChtBD1"/>
    <property type="match status" value="1"/>
</dbReference>
<gene>
    <name evidence="6" type="ORF">LY89DRAFT_274893</name>
</gene>
<dbReference type="InterPro" id="IPR036861">
    <property type="entry name" value="Endochitinase-like_sf"/>
</dbReference>
<keyword evidence="7" id="KW-1185">Reference proteome</keyword>
<dbReference type="GeneID" id="28816125"/>
<evidence type="ECO:0000313" key="7">
    <source>
        <dbReference type="Proteomes" id="UP000070700"/>
    </source>
</evidence>
<dbReference type="PROSITE" id="PS00026">
    <property type="entry name" value="CHIT_BIND_I_1"/>
    <property type="match status" value="1"/>
</dbReference>
<evidence type="ECO:0000313" key="6">
    <source>
        <dbReference type="EMBL" id="KUJ09640.1"/>
    </source>
</evidence>
<evidence type="ECO:0000256" key="3">
    <source>
        <dbReference type="SAM" id="MobiDB-lite"/>
    </source>
</evidence>
<keyword evidence="1 2" id="KW-0147">Chitin-binding</keyword>
<dbReference type="KEGG" id="psco:LY89DRAFT_274893"/>
<dbReference type="GO" id="GO:0008061">
    <property type="term" value="F:chitin binding"/>
    <property type="evidence" value="ECO:0007669"/>
    <property type="project" value="UniProtKB-UniRule"/>
</dbReference>
<feature type="region of interest" description="Disordered" evidence="3">
    <location>
        <begin position="304"/>
        <end position="327"/>
    </location>
</feature>
<evidence type="ECO:0000256" key="1">
    <source>
        <dbReference type="ARBA" id="ARBA00022669"/>
    </source>
</evidence>
<dbReference type="SUPFAM" id="SSF57016">
    <property type="entry name" value="Plant lectins/antimicrobial peptides"/>
    <property type="match status" value="1"/>
</dbReference>
<dbReference type="OrthoDB" id="1193027at2759"/>
<keyword evidence="2" id="KW-1015">Disulfide bond</keyword>
<dbReference type="PANTHER" id="PTHR36182">
    <property type="entry name" value="PROTEIN, PUTATIVE (AFU_ORTHOLOGUE AFUA_6G10930)-RELATED"/>
    <property type="match status" value="1"/>
</dbReference>
<dbReference type="CDD" id="cd00035">
    <property type="entry name" value="ChtBD1"/>
    <property type="match status" value="1"/>
</dbReference>
<evidence type="ECO:0000256" key="2">
    <source>
        <dbReference type="PROSITE-ProRule" id="PRU00261"/>
    </source>
</evidence>
<keyword evidence="4" id="KW-0732">Signal</keyword>
<dbReference type="Gene3D" id="2.70.50.70">
    <property type="match status" value="1"/>
</dbReference>
<comment type="caution">
    <text evidence="2">Lacks conserved residue(s) required for the propagation of feature annotation.</text>
</comment>